<dbReference type="Gene3D" id="3.40.50.261">
    <property type="entry name" value="Succinyl-CoA synthetase domains"/>
    <property type="match status" value="2"/>
</dbReference>
<dbReference type="Gene3D" id="3.30.470.20">
    <property type="entry name" value="ATP-grasp fold, B domain"/>
    <property type="match status" value="1"/>
</dbReference>
<dbReference type="SUPFAM" id="SSF56059">
    <property type="entry name" value="Glutathione synthetase ATP-binding domain-like"/>
    <property type="match status" value="1"/>
</dbReference>
<dbReference type="EMBL" id="AEPE02000004">
    <property type="protein sequence ID" value="EFZ37199.1"/>
    <property type="molecule type" value="Genomic_DNA"/>
</dbReference>
<dbReference type="SUPFAM" id="SSF52210">
    <property type="entry name" value="Succinyl-CoA synthetase domains"/>
    <property type="match status" value="2"/>
</dbReference>
<dbReference type="InterPro" id="IPR016102">
    <property type="entry name" value="Succinyl-CoA_synth-like"/>
</dbReference>
<dbReference type="GO" id="GO:0046872">
    <property type="term" value="F:metal ion binding"/>
    <property type="evidence" value="ECO:0007669"/>
    <property type="project" value="InterPro"/>
</dbReference>
<evidence type="ECO:0000313" key="4">
    <source>
        <dbReference type="Proteomes" id="UP000005580"/>
    </source>
</evidence>
<dbReference type="Proteomes" id="UP000005580">
    <property type="component" value="Unassembled WGS sequence"/>
</dbReference>
<dbReference type="Pfam" id="PF13549">
    <property type="entry name" value="ATP-grasp_5"/>
    <property type="match status" value="1"/>
</dbReference>
<protein>
    <submittedName>
        <fullName evidence="3">CoA binding domain protein</fullName>
    </submittedName>
</protein>
<dbReference type="eggNOG" id="COG1042">
    <property type="taxonomic scope" value="Bacteria"/>
</dbReference>
<keyword evidence="4" id="KW-1185">Reference proteome</keyword>
<gene>
    <name evidence="3" type="ORF">HMPREF0663_11257</name>
</gene>
<dbReference type="HOGENOM" id="CLU_007415_3_1_10"/>
<sequence>MINRQLLHPESIVVIGGSNNVHKPGGAIVRNLINGKYQGTLRIVNPKEDEIQGIKAFHDVKELPPTDLAILVVAARFCPEYVEVLASEKDVRAFIIISAGFGEETPEGGEMEKRILQTCEKYGAALIGPNCIGVLNNWYHGVFTKPIPHLSPSGADFISGSGATAVFILESAVIKGLQFNSVWSIGNGKQIGIEDVLQHMDENFDADRDSKVKLLYIENIANPDRLLFHASSLIRKGCRIAAIKAGTSESGSRAASSHTGAIASSDSAVEALFRKAGIVRCFSREELTTVGCIFTLPPLTGRNFAIVTHAGGPGVMLTDALSKGGLNVPKLEGGAVEELKAQLMPGSAVTNPIDILATGTPEQLGIAIDYCERRFDNIDAIFVIFGSPGLVKLYETYDTLDKKIKECRKPIFPILPCLNTAGPEVAEFLRKGHVNFSDEVTLATALTQIMKTPKPASPEIELLGVDVPKIREIIASIEEDGYVPPETVHRLLNCAGIPMVPEKVSADKTQLIDFANRIGYPVVAKVVGPIHKSDVGGVALDIRSSKHLELEYERMMKIDGATSVMIQKMIKGTELFIGAKYEPRFGHVVLCGLGGIFVEVLKDVSSGLAPLSNSEAISMIRSLRGYKILKGPRGQKGINEQKYAEIIQRLSTLLRFATEIKEMDINPLLADENEVTAVDARILIRKE</sequence>
<dbReference type="PROSITE" id="PS50975">
    <property type="entry name" value="ATP_GRASP"/>
    <property type="match status" value="1"/>
</dbReference>
<dbReference type="Gene3D" id="3.30.1490.20">
    <property type="entry name" value="ATP-grasp fold, A domain"/>
    <property type="match status" value="1"/>
</dbReference>
<dbReference type="eggNOG" id="COG0045">
    <property type="taxonomic scope" value="Bacteria"/>
</dbReference>
<dbReference type="AlphaFoldDB" id="E7RQ06"/>
<evidence type="ECO:0000256" key="1">
    <source>
        <dbReference type="PROSITE-ProRule" id="PRU00409"/>
    </source>
</evidence>
<dbReference type="InterPro" id="IPR013815">
    <property type="entry name" value="ATP_grasp_subdomain_1"/>
</dbReference>
<evidence type="ECO:0000313" key="3">
    <source>
        <dbReference type="EMBL" id="EFZ37199.1"/>
    </source>
</evidence>
<name>E7RQ06_9BACT</name>
<dbReference type="InterPro" id="IPR032875">
    <property type="entry name" value="Succ_CoA_lig_flav_dom"/>
</dbReference>
<keyword evidence="1" id="KW-0067">ATP-binding</keyword>
<dbReference type="GO" id="GO:0005524">
    <property type="term" value="F:ATP binding"/>
    <property type="evidence" value="ECO:0007669"/>
    <property type="project" value="UniProtKB-UniRule"/>
</dbReference>
<feature type="domain" description="ATP-grasp" evidence="2">
    <location>
        <begin position="489"/>
        <end position="574"/>
    </location>
</feature>
<dbReference type="PANTHER" id="PTHR42793">
    <property type="entry name" value="COA BINDING DOMAIN CONTAINING PROTEIN"/>
    <property type="match status" value="1"/>
</dbReference>
<dbReference type="STRING" id="28134.SAMN05444288_1617"/>
<dbReference type="Gene3D" id="3.40.50.720">
    <property type="entry name" value="NAD(P)-binding Rossmann-like Domain"/>
    <property type="match status" value="1"/>
</dbReference>
<accession>E7RQ06</accession>
<dbReference type="Pfam" id="PF13380">
    <property type="entry name" value="CoA_binding_2"/>
    <property type="match status" value="1"/>
</dbReference>
<dbReference type="RefSeq" id="WP_004368540.1">
    <property type="nucleotide sequence ID" value="NZ_GL833118.1"/>
</dbReference>
<dbReference type="SMART" id="SM00881">
    <property type="entry name" value="CoA_binding"/>
    <property type="match status" value="1"/>
</dbReference>
<dbReference type="InterPro" id="IPR011761">
    <property type="entry name" value="ATP-grasp"/>
</dbReference>
<reference evidence="3" key="1">
    <citation type="submission" date="2011-01" db="EMBL/GenBank/DDBJ databases">
        <authorList>
            <person name="Muzny D."/>
            <person name="Qin X."/>
            <person name="Buhay C."/>
            <person name="Dugan-Rocha S."/>
            <person name="Ding Y."/>
            <person name="Chen G."/>
            <person name="Hawes A."/>
            <person name="Holder M."/>
            <person name="Jhangiani S."/>
            <person name="Johnson A."/>
            <person name="Khan Z."/>
            <person name="Li Z."/>
            <person name="Liu W."/>
            <person name="Liu X."/>
            <person name="Perez L."/>
            <person name="Shen H."/>
            <person name="Wang Q."/>
            <person name="Watt J."/>
            <person name="Xi L."/>
            <person name="Xin Y."/>
            <person name="Zhou J."/>
            <person name="Deng J."/>
            <person name="Jiang H."/>
            <person name="Liu Y."/>
            <person name="Qu J."/>
            <person name="Song X.-Z."/>
            <person name="Zhang L."/>
            <person name="Villasana D."/>
            <person name="Johnson A."/>
            <person name="Liu J."/>
            <person name="Liyanage D."/>
            <person name="Lorensuhewa L."/>
            <person name="Robinson T."/>
            <person name="Song A."/>
            <person name="Song B.-B."/>
            <person name="Dinh H."/>
            <person name="Thornton R."/>
            <person name="Coyle M."/>
            <person name="Francisco L."/>
            <person name="Jackson L."/>
            <person name="Javaid M."/>
            <person name="Korchina V."/>
            <person name="Kovar C."/>
            <person name="Mata R."/>
            <person name="Mathew T."/>
            <person name="Ngo R."/>
            <person name="Nguyen L."/>
            <person name="Nguyen N."/>
            <person name="Okwuonu G."/>
            <person name="Ongeri F."/>
            <person name="Pham C."/>
            <person name="Simmons D."/>
            <person name="Wilczek-Boney K."/>
            <person name="Hale W."/>
            <person name="Jakkamsetti A."/>
            <person name="Pham P."/>
            <person name="Ruth R."/>
            <person name="San Lucas F."/>
            <person name="Warren J."/>
            <person name="Zhang J."/>
            <person name="Zhao Z."/>
            <person name="Zhou C."/>
            <person name="Zhu D."/>
            <person name="Lee S."/>
            <person name="Bess C."/>
            <person name="Blankenburg K."/>
            <person name="Forbes L."/>
            <person name="Fu Q."/>
            <person name="Gubbala S."/>
            <person name="Hirani K."/>
            <person name="Jayaseelan J.C."/>
            <person name="Lara F."/>
            <person name="Munidasa M."/>
            <person name="Palculict T."/>
            <person name="Patil S."/>
            <person name="Pu L.-L."/>
            <person name="Saada N."/>
            <person name="Tang L."/>
            <person name="Weissenberger G."/>
            <person name="Zhu Y."/>
            <person name="Hemphill L."/>
            <person name="Shang Y."/>
            <person name="Youmans B."/>
            <person name="Ayvaz T."/>
            <person name="Ross M."/>
            <person name="Santibanez J."/>
            <person name="Aqrawi P."/>
            <person name="Gross S."/>
            <person name="Joshi V."/>
            <person name="Fowler G."/>
            <person name="Nazareth L."/>
            <person name="Reid J."/>
            <person name="Worley K."/>
            <person name="Petrosino J."/>
            <person name="Highlander S."/>
            <person name="Gibbs R."/>
        </authorList>
    </citation>
    <scope>NUCLEOTIDE SEQUENCE [LARGE SCALE GENOMIC DNA]</scope>
    <source>
        <strain evidence="3">ATCC 33269</strain>
    </source>
</reference>
<keyword evidence="1" id="KW-0547">Nucleotide-binding</keyword>
<evidence type="ECO:0000259" key="2">
    <source>
        <dbReference type="PROSITE" id="PS50975"/>
    </source>
</evidence>
<dbReference type="InterPro" id="IPR036291">
    <property type="entry name" value="NAD(P)-bd_dom_sf"/>
</dbReference>
<dbReference type="PANTHER" id="PTHR42793:SF1">
    <property type="entry name" value="PEPTIDYL-LYSINE N-ACETYLTRANSFERASE PATZ"/>
    <property type="match status" value="1"/>
</dbReference>
<dbReference type="SUPFAM" id="SSF51735">
    <property type="entry name" value="NAD(P)-binding Rossmann-fold domains"/>
    <property type="match status" value="1"/>
</dbReference>
<comment type="caution">
    <text evidence="3">The sequence shown here is derived from an EMBL/GenBank/DDBJ whole genome shotgun (WGS) entry which is preliminary data.</text>
</comment>
<dbReference type="Pfam" id="PF13607">
    <property type="entry name" value="Succ_CoA_lig"/>
    <property type="match status" value="1"/>
</dbReference>
<organism evidence="3 4">
    <name type="scientific">Hoylesella oralis ATCC 33269</name>
    <dbReference type="NCBI Taxonomy" id="873533"/>
    <lineage>
        <taxon>Bacteria</taxon>
        <taxon>Pseudomonadati</taxon>
        <taxon>Bacteroidota</taxon>
        <taxon>Bacteroidia</taxon>
        <taxon>Bacteroidales</taxon>
        <taxon>Prevotellaceae</taxon>
        <taxon>Hoylesella</taxon>
    </lineage>
</organism>
<proteinExistence type="predicted"/>
<dbReference type="InterPro" id="IPR003781">
    <property type="entry name" value="CoA-bd"/>
</dbReference>